<reference evidence="1" key="1">
    <citation type="submission" date="2023-06" db="EMBL/GenBank/DDBJ databases">
        <authorList>
            <person name="Zhang S."/>
        </authorList>
    </citation>
    <scope>NUCLEOTIDE SEQUENCE</scope>
    <source>
        <strain evidence="1">SG2303</strain>
    </source>
</reference>
<dbReference type="RefSeq" id="WP_289828578.1">
    <property type="nucleotide sequence ID" value="NZ_JAUEDK010000004.1"/>
</dbReference>
<dbReference type="EMBL" id="JAUEDK010000004">
    <property type="protein sequence ID" value="MDN0074030.1"/>
    <property type="molecule type" value="Genomic_DNA"/>
</dbReference>
<proteinExistence type="predicted"/>
<gene>
    <name evidence="1" type="ORF">QU481_03900</name>
</gene>
<evidence type="ECO:0000313" key="2">
    <source>
        <dbReference type="Proteomes" id="UP001168540"/>
    </source>
</evidence>
<comment type="caution">
    <text evidence="1">The sequence shown here is derived from an EMBL/GenBank/DDBJ whole genome shotgun (WGS) entry which is preliminary data.</text>
</comment>
<organism evidence="1 2">
    <name type="scientific">Crenobacter oryzisoli</name>
    <dbReference type="NCBI Taxonomy" id="3056844"/>
    <lineage>
        <taxon>Bacteria</taxon>
        <taxon>Pseudomonadati</taxon>
        <taxon>Pseudomonadota</taxon>
        <taxon>Betaproteobacteria</taxon>
        <taxon>Neisseriales</taxon>
        <taxon>Neisseriaceae</taxon>
        <taxon>Crenobacter</taxon>
    </lineage>
</organism>
<sequence>MLERHSVDGKGLTLRQLWGRYVISQQFEDKAEQTQKTEWGRIHATNLTSASSQFRAGVTNLLESNAISCDNFLHEMQTKL</sequence>
<name>A0ABT7XJW1_9NEIS</name>
<protein>
    <submittedName>
        <fullName evidence="1">Uncharacterized protein</fullName>
    </submittedName>
</protein>
<evidence type="ECO:0000313" key="1">
    <source>
        <dbReference type="EMBL" id="MDN0074030.1"/>
    </source>
</evidence>
<dbReference type="Proteomes" id="UP001168540">
    <property type="component" value="Unassembled WGS sequence"/>
</dbReference>
<keyword evidence="2" id="KW-1185">Reference proteome</keyword>
<accession>A0ABT7XJW1</accession>